<keyword evidence="3" id="KW-1185">Reference proteome</keyword>
<feature type="compositionally biased region" description="Acidic residues" evidence="1">
    <location>
        <begin position="298"/>
        <end position="307"/>
    </location>
</feature>
<feature type="compositionally biased region" description="Low complexity" evidence="1">
    <location>
        <begin position="127"/>
        <end position="138"/>
    </location>
</feature>
<feature type="region of interest" description="Disordered" evidence="1">
    <location>
        <begin position="298"/>
        <end position="329"/>
    </location>
</feature>
<feature type="region of interest" description="Disordered" evidence="1">
    <location>
        <begin position="113"/>
        <end position="236"/>
    </location>
</feature>
<name>A0ABQ8KGL0_9APHY</name>
<gene>
    <name evidence="2" type="ORF">C8Q71DRAFT_581169</name>
</gene>
<dbReference type="Proteomes" id="UP000814176">
    <property type="component" value="Unassembled WGS sequence"/>
</dbReference>
<comment type="caution">
    <text evidence="2">The sequence shown here is derived from an EMBL/GenBank/DDBJ whole genome shotgun (WGS) entry which is preliminary data.</text>
</comment>
<feature type="compositionally biased region" description="Pro residues" evidence="1">
    <location>
        <begin position="308"/>
        <end position="318"/>
    </location>
</feature>
<feature type="compositionally biased region" description="Basic residues" evidence="1">
    <location>
        <begin position="113"/>
        <end position="122"/>
    </location>
</feature>
<feature type="compositionally biased region" description="Low complexity" evidence="1">
    <location>
        <begin position="156"/>
        <end position="165"/>
    </location>
</feature>
<evidence type="ECO:0000313" key="3">
    <source>
        <dbReference type="Proteomes" id="UP000814176"/>
    </source>
</evidence>
<dbReference type="EMBL" id="JADCUA010000009">
    <property type="protein sequence ID" value="KAH9836994.1"/>
    <property type="molecule type" value="Genomic_DNA"/>
</dbReference>
<feature type="region of interest" description="Disordered" evidence="1">
    <location>
        <begin position="392"/>
        <end position="476"/>
    </location>
</feature>
<reference evidence="2 3" key="1">
    <citation type="journal article" date="2021" name="Environ. Microbiol.">
        <title>Gene family expansions and transcriptome signatures uncover fungal adaptations to wood decay.</title>
        <authorList>
            <person name="Hage H."/>
            <person name="Miyauchi S."/>
            <person name="Viragh M."/>
            <person name="Drula E."/>
            <person name="Min B."/>
            <person name="Chaduli D."/>
            <person name="Navarro D."/>
            <person name="Favel A."/>
            <person name="Norest M."/>
            <person name="Lesage-Meessen L."/>
            <person name="Balint B."/>
            <person name="Merenyi Z."/>
            <person name="de Eugenio L."/>
            <person name="Morin E."/>
            <person name="Martinez A.T."/>
            <person name="Baldrian P."/>
            <person name="Stursova M."/>
            <person name="Martinez M.J."/>
            <person name="Novotny C."/>
            <person name="Magnuson J.K."/>
            <person name="Spatafora J.W."/>
            <person name="Maurice S."/>
            <person name="Pangilinan J."/>
            <person name="Andreopoulos W."/>
            <person name="LaButti K."/>
            <person name="Hundley H."/>
            <person name="Na H."/>
            <person name="Kuo A."/>
            <person name="Barry K."/>
            <person name="Lipzen A."/>
            <person name="Henrissat B."/>
            <person name="Riley R."/>
            <person name="Ahrendt S."/>
            <person name="Nagy L.G."/>
            <person name="Grigoriev I.V."/>
            <person name="Martin F."/>
            <person name="Rosso M.N."/>
        </authorList>
    </citation>
    <scope>NUCLEOTIDE SEQUENCE [LARGE SCALE GENOMIC DNA]</scope>
    <source>
        <strain evidence="2 3">CIRM-BRFM 1785</strain>
    </source>
</reference>
<feature type="compositionally biased region" description="Low complexity" evidence="1">
    <location>
        <begin position="438"/>
        <end position="451"/>
    </location>
</feature>
<accession>A0ABQ8KGL0</accession>
<organism evidence="2 3">
    <name type="scientific">Rhodofomes roseus</name>
    <dbReference type="NCBI Taxonomy" id="34475"/>
    <lineage>
        <taxon>Eukaryota</taxon>
        <taxon>Fungi</taxon>
        <taxon>Dikarya</taxon>
        <taxon>Basidiomycota</taxon>
        <taxon>Agaricomycotina</taxon>
        <taxon>Agaricomycetes</taxon>
        <taxon>Polyporales</taxon>
        <taxon>Rhodofomes</taxon>
    </lineage>
</organism>
<feature type="compositionally biased region" description="Pro residues" evidence="1">
    <location>
        <begin position="401"/>
        <end position="417"/>
    </location>
</feature>
<protein>
    <submittedName>
        <fullName evidence="2">Uncharacterized protein</fullName>
    </submittedName>
</protein>
<sequence length="476" mass="52712">MHSSSPRTPSRLAPILPGTLRASAKLIASSSSTALTPFTGHRRPPPPARALPSLPEEPLTRPASWSDEFEQISYDEFRRTLLLADPSYAFSTTDYQAQSSILSRSRDRLRKLSRLSLKRPRRPSSPSPASSPSQSHHSLQAERPAFVSASPPPSVSPTSRARSSTDTAPVEDTSSAFYDEDPFRKVESPSESEFPELRSSLQAVIECSEPSYPSYHSQRDARSSSSTTLVSDQTSIRSIRPLKRLKSLSKLSLFGSRKSTTSEQEPALPEPLPSRPVVAEVVTDYIPELSFEHFDCEPIFEEDEEESPAPPAVPPKEPQSPLQTVQQLDPALSKYISHLQVYRYERVDPRDLTASSRTSTIIGYSPAASPLPPPSPSWLSRNVKDLEFYSDRETSLQAPRSPDPIPIPPPSPRPLPILPRSFLPIRSRTSLAESQKARVPLRPPSRSSSLRTLHRQSDHPSTPVRVLHRPSPIVSL</sequence>
<evidence type="ECO:0000256" key="1">
    <source>
        <dbReference type="SAM" id="MobiDB-lite"/>
    </source>
</evidence>
<feature type="compositionally biased region" description="Polar residues" evidence="1">
    <location>
        <begin position="223"/>
        <end position="236"/>
    </location>
</feature>
<dbReference type="GeneID" id="72000228"/>
<proteinExistence type="predicted"/>
<dbReference type="RefSeq" id="XP_047779163.1">
    <property type="nucleotide sequence ID" value="XM_047919496.1"/>
</dbReference>
<feature type="region of interest" description="Disordered" evidence="1">
    <location>
        <begin position="31"/>
        <end position="65"/>
    </location>
</feature>
<evidence type="ECO:0000313" key="2">
    <source>
        <dbReference type="EMBL" id="KAH9836994.1"/>
    </source>
</evidence>